<reference evidence="1" key="1">
    <citation type="submission" date="2019-08" db="EMBL/GenBank/DDBJ databases">
        <authorList>
            <person name="Kucharzyk K."/>
            <person name="Murdoch R.W."/>
            <person name="Higgins S."/>
            <person name="Loffler F."/>
        </authorList>
    </citation>
    <scope>NUCLEOTIDE SEQUENCE</scope>
</reference>
<protein>
    <recommendedName>
        <fullName evidence="2">RloB domain-containing protein</fullName>
    </recommendedName>
</protein>
<sequence>MKKLSKPFYFSVEGETEFWYFQWLSRSINSSLDAGFKASFDCKIEKDPVSRVKGMSVLGRVVIAHVFDRESEEPVHTQQFAKTLERMKEAQRLGKAITYKLGYSNLAFDLWMALHKTECNGSLNFRHQYLGAINRAYDEHFSTMDEYKQEANFKRLLEKLTLTDVWTAVERAERIMEKNKETGYPLQQYCGFEFYKVNPSLSVWEIVKQILDECRVLRNLE</sequence>
<organism evidence="1">
    <name type="scientific">bioreactor metagenome</name>
    <dbReference type="NCBI Taxonomy" id="1076179"/>
    <lineage>
        <taxon>unclassified sequences</taxon>
        <taxon>metagenomes</taxon>
        <taxon>ecological metagenomes</taxon>
    </lineage>
</organism>
<proteinExistence type="predicted"/>
<evidence type="ECO:0008006" key="2">
    <source>
        <dbReference type="Google" id="ProtNLM"/>
    </source>
</evidence>
<evidence type="ECO:0000313" key="1">
    <source>
        <dbReference type="EMBL" id="MPM33506.1"/>
    </source>
</evidence>
<accession>A0A644YY89</accession>
<dbReference type="Pfam" id="PF13707">
    <property type="entry name" value="RloB"/>
    <property type="match status" value="1"/>
</dbReference>
<comment type="caution">
    <text evidence="1">The sequence shown here is derived from an EMBL/GenBank/DDBJ whole genome shotgun (WGS) entry which is preliminary data.</text>
</comment>
<gene>
    <name evidence="1" type="ORF">SDC9_80082</name>
</gene>
<dbReference type="EMBL" id="VSSQ01006680">
    <property type="protein sequence ID" value="MPM33506.1"/>
    <property type="molecule type" value="Genomic_DNA"/>
</dbReference>
<dbReference type="AlphaFoldDB" id="A0A644YY89"/>
<dbReference type="InterPro" id="IPR025591">
    <property type="entry name" value="RloB"/>
</dbReference>
<name>A0A644YY89_9ZZZZ</name>